<feature type="transmembrane region" description="Helical" evidence="2">
    <location>
        <begin position="331"/>
        <end position="351"/>
    </location>
</feature>
<feature type="transmembrane region" description="Helical" evidence="2">
    <location>
        <begin position="7"/>
        <end position="25"/>
    </location>
</feature>
<comment type="subcellular location">
    <subcellularLocation>
        <location evidence="1">Cell membrane</location>
        <topology evidence="1">Multi-pass membrane protein</topology>
    </subcellularLocation>
</comment>
<dbReference type="EMBL" id="CP113524">
    <property type="protein sequence ID" value="WAJ23185.1"/>
    <property type="molecule type" value="Genomic_DNA"/>
</dbReference>
<feature type="transmembrane region" description="Helical" evidence="2">
    <location>
        <begin position="37"/>
        <end position="58"/>
    </location>
</feature>
<dbReference type="InterPro" id="IPR053160">
    <property type="entry name" value="MFS_DHA3_Transporter"/>
</dbReference>
<sequence length="384" mass="42332">MKTRRNIYIMFAISFLHGMVFYGPIATLYRQAAGVSVFQITLIESISLALCIGLEMPWGMVADRIGYRKTLIACSIIYFLSKIVFWRADSFFDFLLERILLSVVLAGFSGCDVSLLYLSCKEEESQKVFGIYQFFNMAGLLGASLLYSVYVGANYRLAGLLTMITYGAAAVLAFGIREVKATEQGRWGNQAFIRVFLETVKDRRFLLAVIGMGLLAETNQTITIYLNQIQYVKAGIDVKTMGLIYILVTLCGMVGMWSHWVTKKMGGISFGLAMFLSGAISCVILALTNQALVSVAAIVMLRISASLFAPFSTQLQNRQIKTADRATALSIYAVLLEGTGVVTNVIFGQAAQVNISWAMSCGAILCLAGAIMFYLFYRREGRAD</sequence>
<accession>A0ABY7AA14</accession>
<keyword evidence="4" id="KW-1185">Reference proteome</keyword>
<dbReference type="CDD" id="cd06174">
    <property type="entry name" value="MFS"/>
    <property type="match status" value="1"/>
</dbReference>
<gene>
    <name evidence="3" type="ORF">OW255_16685</name>
</gene>
<organism evidence="3 4">
    <name type="scientific">Lacrimispora xylanolytica</name>
    <dbReference type="NCBI Taxonomy" id="29375"/>
    <lineage>
        <taxon>Bacteria</taxon>
        <taxon>Bacillati</taxon>
        <taxon>Bacillota</taxon>
        <taxon>Clostridia</taxon>
        <taxon>Lachnospirales</taxon>
        <taxon>Lachnospiraceae</taxon>
        <taxon>Lacrimispora</taxon>
    </lineage>
</organism>
<feature type="transmembrane region" description="Helical" evidence="2">
    <location>
        <begin position="205"/>
        <end position="222"/>
    </location>
</feature>
<evidence type="ECO:0000313" key="3">
    <source>
        <dbReference type="EMBL" id="WAJ23185.1"/>
    </source>
</evidence>
<name>A0ABY7AA14_9FIRM</name>
<feature type="transmembrane region" description="Helical" evidence="2">
    <location>
        <begin position="130"/>
        <end position="151"/>
    </location>
</feature>
<feature type="transmembrane region" description="Helical" evidence="2">
    <location>
        <begin position="242"/>
        <end position="261"/>
    </location>
</feature>
<dbReference type="InterPro" id="IPR011701">
    <property type="entry name" value="MFS"/>
</dbReference>
<dbReference type="PANTHER" id="PTHR23530">
    <property type="entry name" value="TRANSPORT PROTEIN-RELATED"/>
    <property type="match status" value="1"/>
</dbReference>
<feature type="transmembrane region" description="Helical" evidence="2">
    <location>
        <begin position="268"/>
        <end position="287"/>
    </location>
</feature>
<protein>
    <submittedName>
        <fullName evidence="3">MFS transporter</fullName>
    </submittedName>
</protein>
<evidence type="ECO:0000256" key="1">
    <source>
        <dbReference type="ARBA" id="ARBA00004651"/>
    </source>
</evidence>
<dbReference type="Pfam" id="PF07690">
    <property type="entry name" value="MFS_1"/>
    <property type="match status" value="1"/>
</dbReference>
<keyword evidence="2" id="KW-0812">Transmembrane</keyword>
<feature type="transmembrane region" description="Helical" evidence="2">
    <location>
        <begin position="293"/>
        <end position="311"/>
    </location>
</feature>
<proteinExistence type="predicted"/>
<dbReference type="InterPro" id="IPR036259">
    <property type="entry name" value="MFS_trans_sf"/>
</dbReference>
<dbReference type="PANTHER" id="PTHR23530:SF1">
    <property type="entry name" value="PERMEASE, MAJOR FACILITATOR SUPERFAMILY-RELATED"/>
    <property type="match status" value="1"/>
</dbReference>
<feature type="transmembrane region" description="Helical" evidence="2">
    <location>
        <begin position="357"/>
        <end position="377"/>
    </location>
</feature>
<evidence type="ECO:0000256" key="2">
    <source>
        <dbReference type="SAM" id="Phobius"/>
    </source>
</evidence>
<dbReference type="Proteomes" id="UP001163115">
    <property type="component" value="Chromosome"/>
</dbReference>
<keyword evidence="2" id="KW-1133">Transmembrane helix</keyword>
<feature type="transmembrane region" description="Helical" evidence="2">
    <location>
        <begin position="99"/>
        <end position="118"/>
    </location>
</feature>
<dbReference type="Gene3D" id="1.20.1250.20">
    <property type="entry name" value="MFS general substrate transporter like domains"/>
    <property type="match status" value="1"/>
</dbReference>
<dbReference type="SUPFAM" id="SSF103473">
    <property type="entry name" value="MFS general substrate transporter"/>
    <property type="match status" value="1"/>
</dbReference>
<feature type="transmembrane region" description="Helical" evidence="2">
    <location>
        <begin position="70"/>
        <end position="87"/>
    </location>
</feature>
<evidence type="ECO:0000313" key="4">
    <source>
        <dbReference type="Proteomes" id="UP001163115"/>
    </source>
</evidence>
<reference evidence="3" key="1">
    <citation type="submission" date="2022-11" db="EMBL/GenBank/DDBJ databases">
        <title>Lacrimispora xylanolytica sy1, complete genome.</title>
        <authorList>
            <person name="Choi S."/>
        </authorList>
    </citation>
    <scope>NUCLEOTIDE SEQUENCE</scope>
    <source>
        <strain evidence="3">Sy1</strain>
    </source>
</reference>
<feature type="transmembrane region" description="Helical" evidence="2">
    <location>
        <begin position="157"/>
        <end position="176"/>
    </location>
</feature>
<keyword evidence="2" id="KW-0472">Membrane</keyword>
<dbReference type="RefSeq" id="WP_268114704.1">
    <property type="nucleotide sequence ID" value="NZ_CP113524.1"/>
</dbReference>